<evidence type="ECO:0000313" key="3">
    <source>
        <dbReference type="EMBL" id="ASM74798.1"/>
    </source>
</evidence>
<dbReference type="EMBL" id="CP022417">
    <property type="protein sequence ID" value="ASM74798.1"/>
    <property type="molecule type" value="Genomic_DNA"/>
</dbReference>
<dbReference type="KEGG" id="spse:SULPSESMR1_04862"/>
<dbReference type="EMBL" id="CP022416">
    <property type="protein sequence ID" value="ASM74558.1"/>
    <property type="molecule type" value="Genomic_DNA"/>
</dbReference>
<keyword evidence="1" id="KW-0614">Plasmid</keyword>
<evidence type="ECO:0000313" key="4">
    <source>
        <dbReference type="EMBL" id="ASM74833.1"/>
    </source>
</evidence>
<geneLocation type="plasmid" evidence="3 5">
    <name>pSMR1-2</name>
</geneLocation>
<evidence type="ECO:0000313" key="5">
    <source>
        <dbReference type="Proteomes" id="UP000199754"/>
    </source>
</evidence>
<proteinExistence type="predicted"/>
<sequence>MSAPLPDALRARFQKLIEEGFSGRAAALRLKLSPATGARWGFAIRRTGQAKAAPQGRPRGKGKLDPHRSFLVELIEQDGDITMPELAGALSDATGVQAHPDAIGRFLRKLGFTYKKRRWSPPSAAAHV</sequence>
<dbReference type="AlphaFoldDB" id="A0A221K618"/>
<dbReference type="EMBL" id="CP022417">
    <property type="protein sequence ID" value="ASM74833.1"/>
    <property type="molecule type" value="Genomic_DNA"/>
</dbReference>
<organism evidence="1 5">
    <name type="scientific">Pseudosulfitobacter pseudonitzschiae</name>
    <dbReference type="NCBI Taxonomy" id="1402135"/>
    <lineage>
        <taxon>Bacteria</taxon>
        <taxon>Pseudomonadati</taxon>
        <taxon>Pseudomonadota</taxon>
        <taxon>Alphaproteobacteria</taxon>
        <taxon>Rhodobacterales</taxon>
        <taxon>Roseobacteraceae</taxon>
        <taxon>Pseudosulfitobacter</taxon>
    </lineage>
</organism>
<dbReference type="Proteomes" id="UP000199754">
    <property type="component" value="Plasmid pSMR1-2"/>
</dbReference>
<geneLocation type="plasmid" evidence="1 5">
    <name>pSMR1-1</name>
</geneLocation>
<dbReference type="KEGG" id="spse:SULPSESMR1_03871"/>
<gene>
    <name evidence="3" type="ORF">SULPSESMR1_03871</name>
    <name evidence="4" type="ORF">SULPSESMR1_03906</name>
    <name evidence="1" type="ORF">SULPSESMR1_04728</name>
    <name evidence="2" type="ORF">SULPSESMR1_04862</name>
</gene>
<dbReference type="KEGG" id="spse:SULPSESMR1_04728"/>
<evidence type="ECO:0000313" key="1">
    <source>
        <dbReference type="EMBL" id="ASM74426.1"/>
    </source>
</evidence>
<dbReference type="Proteomes" id="UP000199754">
    <property type="component" value="Plasmid pSMR1-1"/>
</dbReference>
<name>A0A221K618_9RHOB</name>
<reference evidence="1 5" key="1">
    <citation type="submission" date="2017-07" db="EMBL/GenBank/DDBJ databases">
        <title>Genome Sequence of Sulfitobacter pseudonitzschiae Strain SMR1 Isolated from a culture of the Diatom Skeletonema marinoi.</title>
        <authorList>
            <person name="Topel M."/>
            <person name="Pinder M.I.M."/>
            <person name="Johansson O.N."/>
            <person name="Kourtchenko O."/>
            <person name="Godhe A."/>
            <person name="Clarke A.K."/>
        </authorList>
    </citation>
    <scope>NUCLEOTIDE SEQUENCE [LARGE SCALE GENOMIC DNA]</scope>
    <source>
        <strain evidence="1 5">SMR1</strain>
        <plasmid evidence="1 5">pSMR1-1</plasmid>
        <plasmid evidence="3 5">pSMR1-2</plasmid>
    </source>
</reference>
<dbReference type="KEGG" id="spse:SULPSESMR1_03906"/>
<dbReference type="EMBL" id="CP022416">
    <property type="protein sequence ID" value="ASM74426.1"/>
    <property type="molecule type" value="Genomic_DNA"/>
</dbReference>
<keyword evidence="5" id="KW-1185">Reference proteome</keyword>
<dbReference type="SUPFAM" id="SSF46689">
    <property type="entry name" value="Homeodomain-like"/>
    <property type="match status" value="1"/>
</dbReference>
<dbReference type="InterPro" id="IPR009057">
    <property type="entry name" value="Homeodomain-like_sf"/>
</dbReference>
<evidence type="ECO:0000313" key="2">
    <source>
        <dbReference type="EMBL" id="ASM74558.1"/>
    </source>
</evidence>
<accession>A0A221K618</accession>
<protein>
    <submittedName>
        <fullName evidence="1">Transposase</fullName>
    </submittedName>
</protein>